<reference evidence="2" key="1">
    <citation type="submission" date="2015-07" db="EMBL/GenBank/DDBJ databases">
        <authorList>
            <person name="Ju K.-S."/>
            <person name="Doroghazi J.R."/>
            <person name="Metcalf W.W."/>
        </authorList>
    </citation>
    <scope>NUCLEOTIDE SEQUENCE [LARGE SCALE GENOMIC DNA]</scope>
    <source>
        <strain evidence="2">NRRL 2290</strain>
    </source>
</reference>
<proteinExistence type="predicted"/>
<name>A0A0L8KZS1_9ACTN</name>
<dbReference type="RefSeq" id="WP_030040680.1">
    <property type="nucleotide sequence ID" value="NZ_KL575601.1"/>
</dbReference>
<dbReference type="EMBL" id="LGUS01000197">
    <property type="protein sequence ID" value="KOG31365.1"/>
    <property type="molecule type" value="Genomic_DNA"/>
</dbReference>
<accession>A0A0L8KZS1</accession>
<dbReference type="eggNOG" id="ENOG5033670">
    <property type="taxonomic scope" value="Bacteria"/>
</dbReference>
<dbReference type="STRING" id="67356.AQJ84_26695"/>
<sequence>MKRFRKRPVEIDAVQLRPATWSDVIEFVGDFPDGMRGVYLDENNEPQDYFTADGPDGRAARIGLLIPTLEGTMLALEDDWIIRGVRGELYSCRADIFRETYEEVAS</sequence>
<keyword evidence="2" id="KW-1185">Reference proteome</keyword>
<comment type="caution">
    <text evidence="1">The sequence shown here is derived from an EMBL/GenBank/DDBJ whole genome shotgun (WGS) entry which is preliminary data.</text>
</comment>
<dbReference type="AlphaFoldDB" id="A0A0L8KZS1"/>
<evidence type="ECO:0000313" key="1">
    <source>
        <dbReference type="EMBL" id="KOG31365.1"/>
    </source>
</evidence>
<evidence type="ECO:0008006" key="3">
    <source>
        <dbReference type="Google" id="ProtNLM"/>
    </source>
</evidence>
<dbReference type="PATRIC" id="fig|67356.5.peg.6598"/>
<evidence type="ECO:0000313" key="2">
    <source>
        <dbReference type="Proteomes" id="UP000037251"/>
    </source>
</evidence>
<gene>
    <name evidence="1" type="ORF">ADK37_30825</name>
</gene>
<dbReference type="OrthoDB" id="1814561at2"/>
<organism evidence="1 2">
    <name type="scientific">Streptomyces resistomycificus</name>
    <dbReference type="NCBI Taxonomy" id="67356"/>
    <lineage>
        <taxon>Bacteria</taxon>
        <taxon>Bacillati</taxon>
        <taxon>Actinomycetota</taxon>
        <taxon>Actinomycetes</taxon>
        <taxon>Kitasatosporales</taxon>
        <taxon>Streptomycetaceae</taxon>
        <taxon>Streptomyces</taxon>
        <taxon>Streptomyces aurantiacus group</taxon>
    </lineage>
</organism>
<protein>
    <recommendedName>
        <fullName evidence="3">Phage protein</fullName>
    </recommendedName>
</protein>
<dbReference type="Proteomes" id="UP000037251">
    <property type="component" value="Unassembled WGS sequence"/>
</dbReference>